<dbReference type="Pfam" id="PF00528">
    <property type="entry name" value="BPD_transp_1"/>
    <property type="match status" value="1"/>
</dbReference>
<evidence type="ECO:0000256" key="1">
    <source>
        <dbReference type="ARBA" id="ARBA00004651"/>
    </source>
</evidence>
<dbReference type="InterPro" id="IPR050809">
    <property type="entry name" value="UgpAE/MalFG_permease"/>
</dbReference>
<dbReference type="EMBL" id="JAAAMV010000031">
    <property type="protein sequence ID" value="NBD27791.1"/>
    <property type="molecule type" value="Genomic_DNA"/>
</dbReference>
<feature type="domain" description="ABC transmembrane type-1" evidence="8">
    <location>
        <begin position="87"/>
        <end position="303"/>
    </location>
</feature>
<accession>A0ABW9XZY6</accession>
<name>A0ABW9XZY6_9BACL</name>
<evidence type="ECO:0000256" key="3">
    <source>
        <dbReference type="ARBA" id="ARBA00022475"/>
    </source>
</evidence>
<evidence type="ECO:0000256" key="2">
    <source>
        <dbReference type="ARBA" id="ARBA00022448"/>
    </source>
</evidence>
<comment type="subcellular location">
    <subcellularLocation>
        <location evidence="1 7">Cell membrane</location>
        <topology evidence="1 7">Multi-pass membrane protein</topology>
    </subcellularLocation>
</comment>
<dbReference type="InterPro" id="IPR035906">
    <property type="entry name" value="MetI-like_sf"/>
</dbReference>
<feature type="transmembrane region" description="Helical" evidence="7">
    <location>
        <begin position="93"/>
        <end position="114"/>
    </location>
</feature>
<dbReference type="CDD" id="cd06261">
    <property type="entry name" value="TM_PBP2"/>
    <property type="match status" value="1"/>
</dbReference>
<evidence type="ECO:0000256" key="6">
    <source>
        <dbReference type="ARBA" id="ARBA00023136"/>
    </source>
</evidence>
<feature type="transmembrane region" description="Helical" evidence="7">
    <location>
        <begin position="282"/>
        <end position="302"/>
    </location>
</feature>
<evidence type="ECO:0000256" key="4">
    <source>
        <dbReference type="ARBA" id="ARBA00022692"/>
    </source>
</evidence>
<keyword evidence="5 7" id="KW-1133">Transmembrane helix</keyword>
<comment type="similarity">
    <text evidence="7">Belongs to the binding-protein-dependent transport system permease family.</text>
</comment>
<dbReference type="PANTHER" id="PTHR43227">
    <property type="entry name" value="BLL4140 PROTEIN"/>
    <property type="match status" value="1"/>
</dbReference>
<feature type="transmembrane region" description="Helical" evidence="7">
    <location>
        <begin position="173"/>
        <end position="195"/>
    </location>
</feature>
<organism evidence="9 10">
    <name type="scientific">Paenibacillus glycinis</name>
    <dbReference type="NCBI Taxonomy" id="2697035"/>
    <lineage>
        <taxon>Bacteria</taxon>
        <taxon>Bacillati</taxon>
        <taxon>Bacillota</taxon>
        <taxon>Bacilli</taxon>
        <taxon>Bacillales</taxon>
        <taxon>Paenibacillaceae</taxon>
        <taxon>Paenibacillus</taxon>
    </lineage>
</organism>
<sequence length="314" mass="35344">MENASPATADRTAGINGRRKLTRILYSQKIAPWLFVLPFLISFALFFAYPVISAVNMSFQQVLPGQVQYIGTDNYEKLWNPIFWKAIVNSSKYTFYTVLILIPLPLVLAVFLNSKTMVLKNFFRSTLFIPALTSVVVAGTVFRLAFGELEGSLMNTIVVSLGFDPQRWLRSEALGMFALVLLACWRWIGVNLLYFMAGLQNIPKELYESADIDGANTWNKFSRITLPLLKPISIYVFTISIYGGYSMFTESYMLWSGNRSPNDIGLTIVGYLYRNGLEQNNLGLGSAVGIVLLLITIAVTIVQLKLFGMFRKEE</sequence>
<dbReference type="Gene3D" id="1.10.3720.10">
    <property type="entry name" value="MetI-like"/>
    <property type="match status" value="1"/>
</dbReference>
<dbReference type="PANTHER" id="PTHR43227:SF7">
    <property type="entry name" value="ARABINOOLIGOSACCHARIDES TRANSPORT SYSTEM PERMEASE PROTEIN ARAP"/>
    <property type="match status" value="1"/>
</dbReference>
<protein>
    <submittedName>
        <fullName evidence="9">ABC transporter permease subunit</fullName>
    </submittedName>
</protein>
<dbReference type="Proteomes" id="UP000665561">
    <property type="component" value="Unassembled WGS sequence"/>
</dbReference>
<evidence type="ECO:0000313" key="10">
    <source>
        <dbReference type="Proteomes" id="UP000665561"/>
    </source>
</evidence>
<feature type="transmembrane region" description="Helical" evidence="7">
    <location>
        <begin position="228"/>
        <end position="248"/>
    </location>
</feature>
<keyword evidence="4 7" id="KW-0812">Transmembrane</keyword>
<dbReference type="RefSeq" id="WP_161746811.1">
    <property type="nucleotide sequence ID" value="NZ_JAAAMV010000031.1"/>
</dbReference>
<evidence type="ECO:0000256" key="7">
    <source>
        <dbReference type="RuleBase" id="RU363032"/>
    </source>
</evidence>
<comment type="caution">
    <text evidence="9">The sequence shown here is derived from an EMBL/GenBank/DDBJ whole genome shotgun (WGS) entry which is preliminary data.</text>
</comment>
<keyword evidence="3" id="KW-1003">Cell membrane</keyword>
<reference evidence="9 10" key="1">
    <citation type="submission" date="2020-01" db="EMBL/GenBank/DDBJ databases">
        <title>Paenibacillus soybeanensis sp. nov. isolated from the nodules of soybean (Glycine max(L.) Merr).</title>
        <authorList>
            <person name="Wang H."/>
        </authorList>
    </citation>
    <scope>NUCLEOTIDE SEQUENCE [LARGE SCALE GENOMIC DNA]</scope>
    <source>
        <strain evidence="9 10">T1</strain>
    </source>
</reference>
<dbReference type="SUPFAM" id="SSF161098">
    <property type="entry name" value="MetI-like"/>
    <property type="match status" value="1"/>
</dbReference>
<dbReference type="PROSITE" id="PS50928">
    <property type="entry name" value="ABC_TM1"/>
    <property type="match status" value="1"/>
</dbReference>
<gene>
    <name evidence="9" type="ORF">GT019_28320</name>
</gene>
<proteinExistence type="inferred from homology"/>
<keyword evidence="6 7" id="KW-0472">Membrane</keyword>
<feature type="transmembrane region" description="Helical" evidence="7">
    <location>
        <begin position="30"/>
        <end position="52"/>
    </location>
</feature>
<feature type="transmembrane region" description="Helical" evidence="7">
    <location>
        <begin position="126"/>
        <end position="146"/>
    </location>
</feature>
<keyword evidence="10" id="KW-1185">Reference proteome</keyword>
<dbReference type="InterPro" id="IPR000515">
    <property type="entry name" value="MetI-like"/>
</dbReference>
<keyword evidence="2 7" id="KW-0813">Transport</keyword>
<evidence type="ECO:0000313" key="9">
    <source>
        <dbReference type="EMBL" id="NBD27791.1"/>
    </source>
</evidence>
<evidence type="ECO:0000259" key="8">
    <source>
        <dbReference type="PROSITE" id="PS50928"/>
    </source>
</evidence>
<evidence type="ECO:0000256" key="5">
    <source>
        <dbReference type="ARBA" id="ARBA00022989"/>
    </source>
</evidence>